<dbReference type="GO" id="GO:0005044">
    <property type="term" value="F:scavenger receptor activity"/>
    <property type="evidence" value="ECO:0007669"/>
    <property type="project" value="TreeGrafter"/>
</dbReference>
<evidence type="ECO:0000313" key="9">
    <source>
        <dbReference type="EMBL" id="CAD7656937.1"/>
    </source>
</evidence>
<dbReference type="GO" id="GO:0016020">
    <property type="term" value="C:membrane"/>
    <property type="evidence" value="ECO:0007669"/>
    <property type="project" value="UniProtKB-SubCell"/>
</dbReference>
<keyword evidence="6" id="KW-0325">Glycoprotein</keyword>
<keyword evidence="5 7" id="KW-0472">Membrane</keyword>
<keyword evidence="10" id="KW-1185">Reference proteome</keyword>
<sequence length="150" mass="16889">MVVMNTAAYESVIMRKRVRRYAKYGAISTGVGGATMVLFPMLVGGLAGAIMQLKSGSFLTQNWERVPVPIDNLFYIWNIDNPQEFARGAKAKLSERGPYAYDMRIWKEEVKWAPDGKTVQYYNRGSWEFNPDKTSGSIDDKVTVINLPVA</sequence>
<keyword evidence="3 7" id="KW-0812">Transmembrane</keyword>
<dbReference type="OrthoDB" id="6507933at2759"/>
<dbReference type="EMBL" id="OC926889">
    <property type="protein sequence ID" value="CAD7656937.1"/>
    <property type="molecule type" value="Genomic_DNA"/>
</dbReference>
<dbReference type="EMBL" id="CAJPVJ010010487">
    <property type="protein sequence ID" value="CAG2173251.1"/>
    <property type="molecule type" value="Genomic_DNA"/>
</dbReference>
<dbReference type="EMBL" id="CAJPVJ010012064">
    <property type="protein sequence ID" value="CAG2174124.1"/>
    <property type="molecule type" value="Genomic_DNA"/>
</dbReference>
<feature type="transmembrane region" description="Helical" evidence="7">
    <location>
        <begin position="24"/>
        <end position="51"/>
    </location>
</feature>
<feature type="non-terminal residue" evidence="9">
    <location>
        <position position="1"/>
    </location>
</feature>
<proteinExistence type="inferred from homology"/>
<comment type="subcellular location">
    <subcellularLocation>
        <location evidence="1">Membrane</location>
    </subcellularLocation>
</comment>
<evidence type="ECO:0000256" key="1">
    <source>
        <dbReference type="ARBA" id="ARBA00004370"/>
    </source>
</evidence>
<protein>
    <submittedName>
        <fullName evidence="9">Uncharacterized protein</fullName>
    </submittedName>
</protein>
<dbReference type="PRINTS" id="PR01609">
    <property type="entry name" value="CD36FAMILY"/>
</dbReference>
<gene>
    <name evidence="8" type="ORF">ONB1V03_LOCUS12704</name>
    <name evidence="9" type="ORF">ONB1V03_LOCUS13573</name>
</gene>
<dbReference type="InterPro" id="IPR002159">
    <property type="entry name" value="CD36_fam"/>
</dbReference>
<evidence type="ECO:0000256" key="5">
    <source>
        <dbReference type="ARBA" id="ARBA00023136"/>
    </source>
</evidence>
<dbReference type="AlphaFoldDB" id="A0A7R9QTC4"/>
<dbReference type="EMBL" id="OC925312">
    <property type="protein sequence ID" value="CAD7656064.1"/>
    <property type="molecule type" value="Genomic_DNA"/>
</dbReference>
<evidence type="ECO:0000313" key="10">
    <source>
        <dbReference type="Proteomes" id="UP000728032"/>
    </source>
</evidence>
<evidence type="ECO:0000256" key="4">
    <source>
        <dbReference type="ARBA" id="ARBA00022989"/>
    </source>
</evidence>
<dbReference type="Proteomes" id="UP000728032">
    <property type="component" value="Unassembled WGS sequence"/>
</dbReference>
<evidence type="ECO:0000256" key="7">
    <source>
        <dbReference type="SAM" id="Phobius"/>
    </source>
</evidence>
<evidence type="ECO:0000313" key="8">
    <source>
        <dbReference type="EMBL" id="CAD7656064.1"/>
    </source>
</evidence>
<accession>A0A7R9QTC4</accession>
<keyword evidence="4 7" id="KW-1133">Transmembrane helix</keyword>
<comment type="similarity">
    <text evidence="2">Belongs to the CD36 family.</text>
</comment>
<dbReference type="Pfam" id="PF01130">
    <property type="entry name" value="CD36"/>
    <property type="match status" value="1"/>
</dbReference>
<evidence type="ECO:0000256" key="6">
    <source>
        <dbReference type="ARBA" id="ARBA00023180"/>
    </source>
</evidence>
<reference evidence="9" key="1">
    <citation type="submission" date="2020-11" db="EMBL/GenBank/DDBJ databases">
        <authorList>
            <person name="Tran Van P."/>
        </authorList>
    </citation>
    <scope>NUCLEOTIDE SEQUENCE</scope>
</reference>
<dbReference type="PANTHER" id="PTHR11923:SF51">
    <property type="entry name" value="LYSOSOME MEMBRANE PROTEIN 2"/>
    <property type="match status" value="1"/>
</dbReference>
<evidence type="ECO:0000256" key="3">
    <source>
        <dbReference type="ARBA" id="ARBA00022692"/>
    </source>
</evidence>
<evidence type="ECO:0000256" key="2">
    <source>
        <dbReference type="ARBA" id="ARBA00010532"/>
    </source>
</evidence>
<dbReference type="PANTHER" id="PTHR11923">
    <property type="entry name" value="SCAVENGER RECEPTOR CLASS B TYPE-1 SR-B1"/>
    <property type="match status" value="1"/>
</dbReference>
<organism evidence="9">
    <name type="scientific">Oppiella nova</name>
    <dbReference type="NCBI Taxonomy" id="334625"/>
    <lineage>
        <taxon>Eukaryota</taxon>
        <taxon>Metazoa</taxon>
        <taxon>Ecdysozoa</taxon>
        <taxon>Arthropoda</taxon>
        <taxon>Chelicerata</taxon>
        <taxon>Arachnida</taxon>
        <taxon>Acari</taxon>
        <taxon>Acariformes</taxon>
        <taxon>Sarcoptiformes</taxon>
        <taxon>Oribatida</taxon>
        <taxon>Brachypylina</taxon>
        <taxon>Oppioidea</taxon>
        <taxon>Oppiidae</taxon>
        <taxon>Oppiella</taxon>
    </lineage>
</organism>
<dbReference type="GO" id="GO:0005737">
    <property type="term" value="C:cytoplasm"/>
    <property type="evidence" value="ECO:0007669"/>
    <property type="project" value="TreeGrafter"/>
</dbReference>
<name>A0A7R9QTC4_9ACAR</name>